<dbReference type="InterPro" id="IPR014757">
    <property type="entry name" value="Tscrpt_reg_IclR_C"/>
</dbReference>
<comment type="caution">
    <text evidence="6">The sequence shown here is derived from an EMBL/GenBank/DDBJ whole genome shotgun (WGS) entry which is preliminary data.</text>
</comment>
<dbReference type="InterPro" id="IPR036390">
    <property type="entry name" value="WH_DNA-bd_sf"/>
</dbReference>
<dbReference type="SUPFAM" id="SSF46785">
    <property type="entry name" value="Winged helix' DNA-binding domain"/>
    <property type="match status" value="1"/>
</dbReference>
<dbReference type="SUPFAM" id="SSF55781">
    <property type="entry name" value="GAF domain-like"/>
    <property type="match status" value="1"/>
</dbReference>
<dbReference type="OrthoDB" id="9807558at2"/>
<dbReference type="GO" id="GO:0003677">
    <property type="term" value="F:DNA binding"/>
    <property type="evidence" value="ECO:0007669"/>
    <property type="project" value="UniProtKB-KW"/>
</dbReference>
<evidence type="ECO:0000259" key="5">
    <source>
        <dbReference type="PROSITE" id="PS51078"/>
    </source>
</evidence>
<dbReference type="GO" id="GO:0046278">
    <property type="term" value="P:3,4-dihydroxybenzoate metabolic process"/>
    <property type="evidence" value="ECO:0007669"/>
    <property type="project" value="InterPro"/>
</dbReference>
<proteinExistence type="predicted"/>
<dbReference type="PATRIC" id="fig|391937.3.peg.2840"/>
<dbReference type="AlphaFoldDB" id="K2MLY6"/>
<dbReference type="GO" id="GO:0045892">
    <property type="term" value="P:negative regulation of DNA-templated transcription"/>
    <property type="evidence" value="ECO:0007669"/>
    <property type="project" value="TreeGrafter"/>
</dbReference>
<keyword evidence="1" id="KW-0805">Transcription regulation</keyword>
<protein>
    <submittedName>
        <fullName evidence="6">IclR family transcriptional regulator</fullName>
    </submittedName>
</protein>
<dbReference type="InterPro" id="IPR005471">
    <property type="entry name" value="Tscrpt_reg_IclR_N"/>
</dbReference>
<keyword evidence="2" id="KW-0238">DNA-binding</keyword>
<dbReference type="GO" id="GO:0003700">
    <property type="term" value="F:DNA-binding transcription factor activity"/>
    <property type="evidence" value="ECO:0007669"/>
    <property type="project" value="TreeGrafter"/>
</dbReference>
<dbReference type="SMART" id="SM00346">
    <property type="entry name" value="HTH_ICLR"/>
    <property type="match status" value="1"/>
</dbReference>
<feature type="domain" description="IclR-ED" evidence="5">
    <location>
        <begin position="80"/>
        <end position="264"/>
    </location>
</feature>
<keyword evidence="3" id="KW-0804">Transcription</keyword>
<dbReference type="STRING" id="391937.NA2_13837"/>
<dbReference type="InterPro" id="IPR050707">
    <property type="entry name" value="HTH_MetabolicPath_Reg"/>
</dbReference>
<dbReference type="Gene3D" id="3.30.450.40">
    <property type="match status" value="1"/>
</dbReference>
<evidence type="ECO:0000313" key="6">
    <source>
        <dbReference type="EMBL" id="EKF18237.1"/>
    </source>
</evidence>
<dbReference type="Gene3D" id="1.10.10.10">
    <property type="entry name" value="Winged helix-like DNA-binding domain superfamily/Winged helix DNA-binding domain"/>
    <property type="match status" value="1"/>
</dbReference>
<dbReference type="PANTHER" id="PTHR30136">
    <property type="entry name" value="HELIX-TURN-HELIX TRANSCRIPTIONAL REGULATOR, ICLR FAMILY"/>
    <property type="match status" value="1"/>
</dbReference>
<dbReference type="PROSITE" id="PS51077">
    <property type="entry name" value="HTH_ICLR"/>
    <property type="match status" value="1"/>
</dbReference>
<reference evidence="6 7" key="1">
    <citation type="journal article" date="2012" name="J. Bacteriol.">
        <title>Genome Sequence of Nitratireductor pacificus Type Strain pht-3B.</title>
        <authorList>
            <person name="Lai Q."/>
            <person name="Li G."/>
            <person name="Shao Z."/>
        </authorList>
    </citation>
    <scope>NUCLEOTIDE SEQUENCE [LARGE SCALE GENOMIC DNA]</scope>
    <source>
        <strain evidence="7">pht-3B</strain>
    </source>
</reference>
<dbReference type="PROSITE" id="PS51078">
    <property type="entry name" value="ICLR_ED"/>
    <property type="match status" value="1"/>
</dbReference>
<dbReference type="InterPro" id="IPR012794">
    <property type="entry name" value="PcaR_PcaU"/>
</dbReference>
<dbReference type="Pfam" id="PF09339">
    <property type="entry name" value="HTH_IclR"/>
    <property type="match status" value="1"/>
</dbReference>
<feature type="domain" description="HTH iclR-type" evidence="4">
    <location>
        <begin position="19"/>
        <end position="79"/>
    </location>
</feature>
<dbReference type="GO" id="GO:0045893">
    <property type="term" value="P:positive regulation of DNA-templated transcription"/>
    <property type="evidence" value="ECO:0007669"/>
    <property type="project" value="InterPro"/>
</dbReference>
<dbReference type="EMBL" id="AMRM01000015">
    <property type="protein sequence ID" value="EKF18237.1"/>
    <property type="molecule type" value="Genomic_DNA"/>
</dbReference>
<dbReference type="eggNOG" id="COG1414">
    <property type="taxonomic scope" value="Bacteria"/>
</dbReference>
<dbReference type="NCBIfam" id="TIGR02431">
    <property type="entry name" value="pcaR_pcaU"/>
    <property type="match status" value="1"/>
</dbReference>
<dbReference type="PANTHER" id="PTHR30136:SF34">
    <property type="entry name" value="TRANSCRIPTIONAL REGULATOR"/>
    <property type="match status" value="1"/>
</dbReference>
<evidence type="ECO:0000256" key="1">
    <source>
        <dbReference type="ARBA" id="ARBA00023015"/>
    </source>
</evidence>
<accession>K2MLY6</accession>
<dbReference type="Proteomes" id="UP000006786">
    <property type="component" value="Unassembled WGS sequence"/>
</dbReference>
<sequence length="265" mass="28150">MEVSAESNGTDTERPRDLVGSLQKGLSVLEILASAPGGITLTEVAAAAGLTRAGARRLLITLVASGFARQEERRFVLSAKLLSLTRSWLGDASLWRYAEPIMREVSGQLGESCSAGVLEGEDVVYVARVAGRRIMSVALGVGARLPAYCTSMGRVLLSDLDAAELTRFLTQAAIGARTDRTVTDRSVLASEVAKARRAGYAIVDQELELGLRSIAVPVRDKSGSIVAALNVSTQSARFSCTEMEQAVLPTLLGAARRVEDFLALQ</sequence>
<dbReference type="InterPro" id="IPR036388">
    <property type="entry name" value="WH-like_DNA-bd_sf"/>
</dbReference>
<dbReference type="Pfam" id="PF01614">
    <property type="entry name" value="IclR_C"/>
    <property type="match status" value="1"/>
</dbReference>
<evidence type="ECO:0000313" key="7">
    <source>
        <dbReference type="Proteomes" id="UP000006786"/>
    </source>
</evidence>
<organism evidence="6 7">
    <name type="scientific">Nitratireductor pacificus pht-3B</name>
    <dbReference type="NCBI Taxonomy" id="391937"/>
    <lineage>
        <taxon>Bacteria</taxon>
        <taxon>Pseudomonadati</taxon>
        <taxon>Pseudomonadota</taxon>
        <taxon>Alphaproteobacteria</taxon>
        <taxon>Hyphomicrobiales</taxon>
        <taxon>Phyllobacteriaceae</taxon>
        <taxon>Nitratireductor</taxon>
    </lineage>
</organism>
<dbReference type="RefSeq" id="WP_008597605.1">
    <property type="nucleotide sequence ID" value="NZ_AMRM01000015.1"/>
</dbReference>
<evidence type="ECO:0000256" key="2">
    <source>
        <dbReference type="ARBA" id="ARBA00023125"/>
    </source>
</evidence>
<evidence type="ECO:0000256" key="3">
    <source>
        <dbReference type="ARBA" id="ARBA00023163"/>
    </source>
</evidence>
<evidence type="ECO:0000259" key="4">
    <source>
        <dbReference type="PROSITE" id="PS51077"/>
    </source>
</evidence>
<dbReference type="InterPro" id="IPR029016">
    <property type="entry name" value="GAF-like_dom_sf"/>
</dbReference>
<name>K2MLY6_9HYPH</name>
<gene>
    <name evidence="6" type="ORF">NA2_13837</name>
</gene>
<keyword evidence="7" id="KW-1185">Reference proteome</keyword>